<dbReference type="PROSITE" id="PS51721">
    <property type="entry name" value="G_CP"/>
    <property type="match status" value="1"/>
</dbReference>
<keyword evidence="1 3" id="KW-0547">Nucleotide-binding</keyword>
<evidence type="ECO:0000259" key="5">
    <source>
        <dbReference type="PROSITE" id="PS51721"/>
    </source>
</evidence>
<organism evidence="6 7">
    <name type="scientific">Oleiphilus messinensis</name>
    <dbReference type="NCBI Taxonomy" id="141451"/>
    <lineage>
        <taxon>Bacteria</taxon>
        <taxon>Pseudomonadati</taxon>
        <taxon>Pseudomonadota</taxon>
        <taxon>Gammaproteobacteria</taxon>
        <taxon>Oceanospirillales</taxon>
        <taxon>Oleiphilaceae</taxon>
        <taxon>Oleiphilus</taxon>
    </lineage>
</organism>
<dbReference type="InterPro" id="IPR016478">
    <property type="entry name" value="GTPase_MTG1"/>
</dbReference>
<feature type="binding site" evidence="4">
    <location>
        <begin position="153"/>
        <end position="158"/>
    </location>
    <ligand>
        <name>GTP</name>
        <dbReference type="ChEBI" id="CHEBI:37565"/>
    </ligand>
</feature>
<dbReference type="Gene3D" id="1.10.1580.10">
    <property type="match status" value="1"/>
</dbReference>
<dbReference type="GO" id="GO:0003924">
    <property type="term" value="F:GTPase activity"/>
    <property type="evidence" value="ECO:0007669"/>
    <property type="project" value="TreeGrafter"/>
</dbReference>
<dbReference type="EMBL" id="CP021425">
    <property type="protein sequence ID" value="ARU55197.1"/>
    <property type="molecule type" value="Genomic_DNA"/>
</dbReference>
<dbReference type="NCBIfam" id="TIGR03596">
    <property type="entry name" value="GTPase_YlqF"/>
    <property type="match status" value="1"/>
</dbReference>
<evidence type="ECO:0000256" key="1">
    <source>
        <dbReference type="ARBA" id="ARBA00022741"/>
    </source>
</evidence>
<sequence length="341" mass="37702">MQNKNHEQWSISLWSPYNCHFLTFWRWRIMAINWYPGHMHKAKKEIREVLTQVDVLIELLDARIPFSSGNPMVPGLREDKPMLKILNKSDLADPDATRHWLAHLNQEAGTKAVALSQKQAGSTNDILKHCQSMVATRGTAEKPLRVLILGIPNVGKSTLINNLAGRVIAKTGNEPAVTKTQQRIKITDSITLFDTPGFLWPKLEPEASGYRLAATGAVKNTIYEAEDVALFAAEYLLEQYGLALQNRYELGSLPATGIELLDAIAARRGCLRKGGLADLNKVSNLFLNELREGALGGITLETPELVAREGAELEVQKQVAAEKKAARKAGARNKSGRAPRK</sequence>
<comment type="subcellular location">
    <subcellularLocation>
        <location evidence="3">Cytoplasm</location>
    </subcellularLocation>
</comment>
<comment type="similarity">
    <text evidence="3">Belongs to the TRAFAC class YlqF/YawG GTPase family. MTG1 subfamily.</text>
</comment>
<evidence type="ECO:0000313" key="7">
    <source>
        <dbReference type="Proteomes" id="UP000196027"/>
    </source>
</evidence>
<dbReference type="InterPro" id="IPR030378">
    <property type="entry name" value="G_CP_dom"/>
</dbReference>
<dbReference type="PANTHER" id="PTHR45782:SF4">
    <property type="entry name" value="MITOCHONDRIAL RIBOSOME-ASSOCIATED GTPASE 1"/>
    <property type="match status" value="1"/>
</dbReference>
<feature type="domain" description="CP-type G" evidence="5">
    <location>
        <begin position="43"/>
        <end position="201"/>
    </location>
</feature>
<dbReference type="GO" id="GO:0005737">
    <property type="term" value="C:cytoplasm"/>
    <property type="evidence" value="ECO:0007669"/>
    <property type="project" value="UniProtKB-SubCell"/>
</dbReference>
<reference evidence="6 7" key="1">
    <citation type="submission" date="2017-05" db="EMBL/GenBank/DDBJ databases">
        <title>Genomic insights into alkan degradation activity of Oleiphilus messinensis.</title>
        <authorList>
            <person name="Kozyavkin S.A."/>
            <person name="Slesarev A.I."/>
            <person name="Golyshin P.N."/>
            <person name="Korzhenkov A."/>
            <person name="Golyshina O.N."/>
            <person name="Toshchakov S.V."/>
        </authorList>
    </citation>
    <scope>NUCLEOTIDE SEQUENCE [LARGE SCALE GENOMIC DNA]</scope>
    <source>
        <strain evidence="6 7">ME102</strain>
    </source>
</reference>
<protein>
    <recommendedName>
        <fullName evidence="3">Ribosome biogenesis GTPase A</fullName>
    </recommendedName>
</protein>
<evidence type="ECO:0000313" key="6">
    <source>
        <dbReference type="EMBL" id="ARU55197.1"/>
    </source>
</evidence>
<dbReference type="Proteomes" id="UP000196027">
    <property type="component" value="Chromosome"/>
</dbReference>
<accession>A0A1Y0I3Z5</accession>
<dbReference type="Pfam" id="PF01926">
    <property type="entry name" value="MMR_HSR1"/>
    <property type="match status" value="1"/>
</dbReference>
<dbReference type="InterPro" id="IPR027417">
    <property type="entry name" value="P-loop_NTPase"/>
</dbReference>
<gene>
    <name evidence="6" type="ORF">OLMES_1112</name>
</gene>
<dbReference type="CDD" id="cd01856">
    <property type="entry name" value="YlqF"/>
    <property type="match status" value="1"/>
</dbReference>
<feature type="binding site" evidence="4">
    <location>
        <position position="197"/>
    </location>
    <ligand>
        <name>GTP</name>
        <dbReference type="ChEBI" id="CHEBI:37565"/>
    </ligand>
</feature>
<proteinExistence type="inferred from homology"/>
<keyword evidence="3" id="KW-0963">Cytoplasm</keyword>
<dbReference type="InterPro" id="IPR006073">
    <property type="entry name" value="GTP-bd"/>
</dbReference>
<dbReference type="PIRSF" id="PIRSF006230">
    <property type="entry name" value="MG442"/>
    <property type="match status" value="1"/>
</dbReference>
<evidence type="ECO:0000256" key="3">
    <source>
        <dbReference type="PIRNR" id="PIRNR006230"/>
    </source>
</evidence>
<dbReference type="FunFam" id="3.40.50.300:FF:000590">
    <property type="entry name" value="Ribosome biogenesis GTPase A"/>
    <property type="match status" value="1"/>
</dbReference>
<dbReference type="Gene3D" id="3.40.50.300">
    <property type="entry name" value="P-loop containing nucleotide triphosphate hydrolases"/>
    <property type="match status" value="1"/>
</dbReference>
<evidence type="ECO:0000256" key="4">
    <source>
        <dbReference type="PIRSR" id="PIRSR006230-1"/>
    </source>
</evidence>
<dbReference type="GO" id="GO:0005525">
    <property type="term" value="F:GTP binding"/>
    <property type="evidence" value="ECO:0007669"/>
    <property type="project" value="UniProtKB-KW"/>
</dbReference>
<dbReference type="AlphaFoldDB" id="A0A1Y0I3Z5"/>
<keyword evidence="7" id="KW-1185">Reference proteome</keyword>
<evidence type="ECO:0000256" key="2">
    <source>
        <dbReference type="ARBA" id="ARBA00023134"/>
    </source>
</evidence>
<comment type="function">
    <text evidence="3">Required for a late step of 50S ribosomal subunit assembly. Has GTPase activity.</text>
</comment>
<name>A0A1Y0I3Z5_9GAMM</name>
<keyword evidence="2 3" id="KW-0342">GTP-binding</keyword>
<dbReference type="SUPFAM" id="SSF52540">
    <property type="entry name" value="P-loop containing nucleoside triphosphate hydrolases"/>
    <property type="match status" value="1"/>
</dbReference>
<feature type="binding site" evidence="4">
    <location>
        <begin position="87"/>
        <end position="90"/>
    </location>
    <ligand>
        <name>GTP</name>
        <dbReference type="ChEBI" id="CHEBI:37565"/>
    </ligand>
</feature>
<dbReference type="KEGG" id="ome:OLMES_1112"/>
<dbReference type="InterPro" id="IPR023179">
    <property type="entry name" value="GTP-bd_ortho_bundle_sf"/>
</dbReference>
<dbReference type="PANTHER" id="PTHR45782">
    <property type="entry name" value="MITOCHONDRIAL RIBOSOME-ASSOCIATED GTPASE 1"/>
    <property type="match status" value="1"/>
</dbReference>
<dbReference type="InterPro" id="IPR019991">
    <property type="entry name" value="GTP-bd_ribosome_bgen"/>
</dbReference>
<dbReference type="GO" id="GO:0006412">
    <property type="term" value="P:translation"/>
    <property type="evidence" value="ECO:0007669"/>
    <property type="project" value="TreeGrafter"/>
</dbReference>